<dbReference type="GO" id="GO:0006108">
    <property type="term" value="P:malate metabolic process"/>
    <property type="evidence" value="ECO:0007669"/>
    <property type="project" value="TreeGrafter"/>
</dbReference>
<feature type="domain" description="Malic enzyme NAD-binding" evidence="16">
    <location>
        <begin position="265"/>
        <end position="526"/>
    </location>
</feature>
<dbReference type="OrthoDB" id="3314528at2"/>
<dbReference type="PANTHER" id="PTHR23406:SF34">
    <property type="entry name" value="NAD-DEPENDENT MALIC ENZYME, MITOCHONDRIAL"/>
    <property type="match status" value="1"/>
</dbReference>
<feature type="active site" description="Proton acceptor" evidence="12">
    <location>
        <position position="169"/>
    </location>
</feature>
<dbReference type="GO" id="GO:0051287">
    <property type="term" value="F:NAD binding"/>
    <property type="evidence" value="ECO:0007669"/>
    <property type="project" value="InterPro"/>
</dbReference>
<proteinExistence type="inferred from homology"/>
<keyword evidence="5 18" id="KW-0560">Oxidoreductase</keyword>
<dbReference type="GO" id="GO:0005829">
    <property type="term" value="C:cytosol"/>
    <property type="evidence" value="ECO:0007669"/>
    <property type="project" value="TreeGrafter"/>
</dbReference>
<dbReference type="FunFam" id="3.40.50.720:FF:000182">
    <property type="entry name" value="NAD-dependent malic enzyme"/>
    <property type="match status" value="1"/>
</dbReference>
<comment type="cofactor">
    <cofactor evidence="14">
        <name>Mg(2+)</name>
        <dbReference type="ChEBI" id="CHEBI:18420"/>
    </cofactor>
    <cofactor evidence="14">
        <name>Mn(2+)</name>
        <dbReference type="ChEBI" id="CHEBI:29035"/>
    </cofactor>
    <text evidence="14">Divalent metal cations. Prefers magnesium or manganese.</text>
</comment>
<comment type="similarity">
    <text evidence="2 15">Belongs to the malic enzymes family.</text>
</comment>
<sequence length="556" mass="61007">MAEFSGNIPVGLALLSEPVLNKGTAFTLDERQKYGLLGLLPPHIETLEEQTDRAYRALQAKDTDLERHIYLRALQDTNEVLFYNLVIRHVAEMMPLIYTPVVGEACEQFSEIYRRPRGLFISYPHRHEIDRILDNALNETVEAIVVTDGERILGLGDQGTGGMGIPIGKLALYTAAGGVDPSVTLPIILDVGTNNEERLKDPLYIGWRHERITGDDYFDFVDQFIQAVKRKWPGVLLQFEDFAQPHAEPLLAKYRDELCTYNDDIQGTAAVAAGTLLAACKMLDKPLSEHHIAFLGAGSAGAGIAEQLIRVMIDEGLSDAEARKRVYMVDRYGLLHSDMEGLMAFQEQLTQDHASVASWSSAADGSISLLDVVKNGMPSILIGVSGQHGLFTEEIIREMAKNTERPIIFPLSNPTSRAEAVPEDILEWTDGQALIGTGSPFEPVTFKGKTHHISQSNNTYIFPGVGLGVLAGGATRVTDNMFMASSRALAELSPALQDPHAALLPPISDIREVSKAVALAVAKQAVQDKVAPDLSGAELVRRIEERFWTPAYQELT</sequence>
<evidence type="ECO:0000256" key="12">
    <source>
        <dbReference type="PIRSR" id="PIRSR000106-1"/>
    </source>
</evidence>
<dbReference type="FunFam" id="3.40.50.10380:FF:000001">
    <property type="entry name" value="NAD-dependent malic enzyme"/>
    <property type="match status" value="1"/>
</dbReference>
<dbReference type="InterPro" id="IPR001891">
    <property type="entry name" value="Malic_OxRdtase"/>
</dbReference>
<evidence type="ECO:0000256" key="10">
    <source>
        <dbReference type="ARBA" id="ARBA00066983"/>
    </source>
</evidence>
<comment type="subunit">
    <text evidence="3">Homodimer.</text>
</comment>
<feature type="binding site" evidence="14">
    <location>
        <position position="240"/>
    </location>
    <ligand>
        <name>a divalent metal cation</name>
        <dbReference type="ChEBI" id="CHEBI:60240"/>
    </ligand>
</feature>
<keyword evidence="19" id="KW-1185">Reference proteome</keyword>
<dbReference type="GO" id="GO:0016616">
    <property type="term" value="F:oxidoreductase activity, acting on the CH-OH group of donors, NAD or NADP as acceptor"/>
    <property type="evidence" value="ECO:0007669"/>
    <property type="project" value="InterPro"/>
</dbReference>
<dbReference type="GO" id="GO:0004470">
    <property type="term" value="F:malic enzyme activity"/>
    <property type="evidence" value="ECO:0007669"/>
    <property type="project" value="InterPro"/>
</dbReference>
<comment type="catalytic activity">
    <reaction evidence="9">
        <text>(S)-malate + H(+) = (S)-lactate + CO2</text>
        <dbReference type="Rhea" id="RHEA:46276"/>
        <dbReference type="ChEBI" id="CHEBI:15378"/>
        <dbReference type="ChEBI" id="CHEBI:15589"/>
        <dbReference type="ChEBI" id="CHEBI:16526"/>
        <dbReference type="ChEBI" id="CHEBI:16651"/>
        <dbReference type="EC" id="4.1.1.101"/>
    </reaction>
</comment>
<keyword evidence="7" id="KW-0464">Manganese</keyword>
<dbReference type="InterPro" id="IPR012301">
    <property type="entry name" value="Malic_N_dom"/>
</dbReference>
<organism evidence="18 19">
    <name type="scientific">Sneathiella chungangensis</name>
    <dbReference type="NCBI Taxonomy" id="1418234"/>
    <lineage>
        <taxon>Bacteria</taxon>
        <taxon>Pseudomonadati</taxon>
        <taxon>Pseudomonadota</taxon>
        <taxon>Alphaproteobacteria</taxon>
        <taxon>Sneathiellales</taxon>
        <taxon>Sneathiellaceae</taxon>
        <taxon>Sneathiella</taxon>
    </lineage>
</organism>
<dbReference type="EC" id="4.1.1.101" evidence="10"/>
<evidence type="ECO:0000313" key="19">
    <source>
        <dbReference type="Proteomes" id="UP000445696"/>
    </source>
</evidence>
<dbReference type="InterPro" id="IPR037062">
    <property type="entry name" value="Malic_N_dom_sf"/>
</dbReference>
<evidence type="ECO:0000259" key="16">
    <source>
        <dbReference type="SMART" id="SM00919"/>
    </source>
</evidence>
<dbReference type="PIRSF" id="PIRSF000106">
    <property type="entry name" value="ME"/>
    <property type="match status" value="1"/>
</dbReference>
<dbReference type="RefSeq" id="WP_161337158.1">
    <property type="nucleotide sequence ID" value="NZ_JBHSDG010000002.1"/>
</dbReference>
<accession>A0A845M7N0</accession>
<dbReference type="NCBIfam" id="NF010052">
    <property type="entry name" value="PRK13529.1"/>
    <property type="match status" value="1"/>
</dbReference>
<evidence type="ECO:0000256" key="15">
    <source>
        <dbReference type="RuleBase" id="RU003427"/>
    </source>
</evidence>
<dbReference type="SUPFAM" id="SSF53223">
    <property type="entry name" value="Aminoacid dehydrogenase-like, N-terminal domain"/>
    <property type="match status" value="1"/>
</dbReference>
<evidence type="ECO:0000256" key="6">
    <source>
        <dbReference type="ARBA" id="ARBA00023027"/>
    </source>
</evidence>
<dbReference type="Gene3D" id="3.40.50.10380">
    <property type="entry name" value="Malic enzyme, N-terminal domain"/>
    <property type="match status" value="1"/>
</dbReference>
<evidence type="ECO:0000256" key="14">
    <source>
        <dbReference type="PIRSR" id="PIRSR000106-3"/>
    </source>
</evidence>
<protein>
    <recommendedName>
        <fullName evidence="11">Malolactic enzyme</fullName>
        <ecNumber evidence="10">4.1.1.101</ecNumber>
    </recommendedName>
</protein>
<reference evidence="18 19" key="1">
    <citation type="journal article" date="2014" name="Int. J. Syst. Evol. Microbiol.">
        <title>Sneathiella chungangensis sp. nov., isolated from a marine sand, and emended description of the genus Sneathiella.</title>
        <authorList>
            <person name="Siamphan C."/>
            <person name="Kim H."/>
            <person name="Lee J.S."/>
            <person name="Kim W."/>
        </authorList>
    </citation>
    <scope>NUCLEOTIDE SEQUENCE [LARGE SCALE GENOMIC DNA]</scope>
    <source>
        <strain evidence="18 19">KCTC 32476</strain>
    </source>
</reference>
<comment type="caution">
    <text evidence="18">The sequence shown here is derived from an EMBL/GenBank/DDBJ whole genome shotgun (WGS) entry which is preliminary data.</text>
</comment>
<dbReference type="SMART" id="SM00919">
    <property type="entry name" value="Malic_M"/>
    <property type="match status" value="1"/>
</dbReference>
<dbReference type="InterPro" id="IPR046346">
    <property type="entry name" value="Aminoacid_DH-like_N_sf"/>
</dbReference>
<evidence type="ECO:0000256" key="13">
    <source>
        <dbReference type="PIRSR" id="PIRSR000106-2"/>
    </source>
</evidence>
<dbReference type="Pfam" id="PF03949">
    <property type="entry name" value="Malic_M"/>
    <property type="match status" value="1"/>
</dbReference>
<feature type="binding site" evidence="13">
    <location>
        <position position="413"/>
    </location>
    <ligand>
        <name>(S)-malate</name>
        <dbReference type="ChEBI" id="CHEBI:15589"/>
    </ligand>
</feature>
<dbReference type="PANTHER" id="PTHR23406">
    <property type="entry name" value="MALIC ENZYME-RELATED"/>
    <property type="match status" value="1"/>
</dbReference>
<keyword evidence="8" id="KW-0456">Lyase</keyword>
<feature type="binding site" evidence="14">
    <location>
        <position position="264"/>
    </location>
    <ligand>
        <name>a divalent metal cation</name>
        <dbReference type="ChEBI" id="CHEBI:60240"/>
    </ligand>
</feature>
<dbReference type="Proteomes" id="UP000445696">
    <property type="component" value="Unassembled WGS sequence"/>
</dbReference>
<evidence type="ECO:0000256" key="2">
    <source>
        <dbReference type="ARBA" id="ARBA00008785"/>
    </source>
</evidence>
<feature type="binding site" evidence="13">
    <location>
        <position position="151"/>
    </location>
    <ligand>
        <name>(S)-malate</name>
        <dbReference type="ChEBI" id="CHEBI:15589"/>
    </ligand>
</feature>
<dbReference type="GO" id="GO:0043883">
    <property type="term" value="F:malolactic enzyme activity"/>
    <property type="evidence" value="ECO:0007669"/>
    <property type="project" value="UniProtKB-EC"/>
</dbReference>
<dbReference type="GO" id="GO:0043464">
    <property type="term" value="P:malolactic fermentation"/>
    <property type="evidence" value="ECO:0007669"/>
    <property type="project" value="UniProtKB-ARBA"/>
</dbReference>
<dbReference type="Pfam" id="PF00390">
    <property type="entry name" value="malic"/>
    <property type="match status" value="1"/>
</dbReference>
<evidence type="ECO:0000256" key="1">
    <source>
        <dbReference type="ARBA" id="ARBA00001936"/>
    </source>
</evidence>
<keyword evidence="4 14" id="KW-0479">Metal-binding</keyword>
<dbReference type="Gene3D" id="3.40.50.720">
    <property type="entry name" value="NAD(P)-binding Rossmann-like Domain"/>
    <property type="match status" value="1"/>
</dbReference>
<dbReference type="EMBL" id="WTVA01000001">
    <property type="protein sequence ID" value="MZR20729.1"/>
    <property type="molecule type" value="Genomic_DNA"/>
</dbReference>
<feature type="domain" description="Malic enzyme N-terminal" evidence="17">
    <location>
        <begin position="75"/>
        <end position="255"/>
    </location>
</feature>
<comment type="cofactor">
    <cofactor evidence="1">
        <name>Mn(2+)</name>
        <dbReference type="ChEBI" id="CHEBI:29035"/>
    </cofactor>
</comment>
<gene>
    <name evidence="18" type="primary">maeA</name>
    <name evidence="18" type="ORF">GQF03_00115</name>
</gene>
<dbReference type="InterPro" id="IPR012302">
    <property type="entry name" value="Malic_NAD-bd"/>
</dbReference>
<dbReference type="InterPro" id="IPR036291">
    <property type="entry name" value="NAD(P)-bd_dom_sf"/>
</dbReference>
<dbReference type="GO" id="GO:0046872">
    <property type="term" value="F:metal ion binding"/>
    <property type="evidence" value="ECO:0007669"/>
    <property type="project" value="UniProtKB-KW"/>
</dbReference>
<evidence type="ECO:0000256" key="7">
    <source>
        <dbReference type="ARBA" id="ARBA00023211"/>
    </source>
</evidence>
<name>A0A845M7N0_9PROT</name>
<evidence type="ECO:0000256" key="9">
    <source>
        <dbReference type="ARBA" id="ARBA00051739"/>
    </source>
</evidence>
<feature type="binding site" evidence="14">
    <location>
        <position position="241"/>
    </location>
    <ligand>
        <name>a divalent metal cation</name>
        <dbReference type="ChEBI" id="CHEBI:60240"/>
    </ligand>
</feature>
<evidence type="ECO:0000256" key="5">
    <source>
        <dbReference type="ARBA" id="ARBA00023002"/>
    </source>
</evidence>
<evidence type="ECO:0000256" key="3">
    <source>
        <dbReference type="ARBA" id="ARBA00011738"/>
    </source>
</evidence>
<evidence type="ECO:0000256" key="11">
    <source>
        <dbReference type="ARBA" id="ARBA00074565"/>
    </source>
</evidence>
<evidence type="ECO:0000256" key="4">
    <source>
        <dbReference type="ARBA" id="ARBA00022723"/>
    </source>
</evidence>
<evidence type="ECO:0000313" key="18">
    <source>
        <dbReference type="EMBL" id="MZR20729.1"/>
    </source>
</evidence>
<feature type="binding site" evidence="13">
    <location>
        <position position="457"/>
    </location>
    <ligand>
        <name>(S)-malate</name>
        <dbReference type="ChEBI" id="CHEBI:15589"/>
    </ligand>
</feature>
<evidence type="ECO:0000259" key="17">
    <source>
        <dbReference type="SMART" id="SM01274"/>
    </source>
</evidence>
<dbReference type="SMART" id="SM01274">
    <property type="entry name" value="malic"/>
    <property type="match status" value="1"/>
</dbReference>
<evidence type="ECO:0000256" key="8">
    <source>
        <dbReference type="ARBA" id="ARBA00023239"/>
    </source>
</evidence>
<dbReference type="PRINTS" id="PR00072">
    <property type="entry name" value="MALOXRDTASE"/>
</dbReference>
<feature type="active site" description="Proton donor" evidence="12">
    <location>
        <position position="98"/>
    </location>
</feature>
<dbReference type="SUPFAM" id="SSF51735">
    <property type="entry name" value="NAD(P)-binding Rossmann-fold domains"/>
    <property type="match status" value="1"/>
</dbReference>
<keyword evidence="6" id="KW-0520">NAD</keyword>
<dbReference type="AlphaFoldDB" id="A0A845M7N0"/>